<dbReference type="CDD" id="cd23590">
    <property type="entry name" value="TFP_LU_ECD_Bou"/>
    <property type="match status" value="1"/>
</dbReference>
<dbReference type="PANTHER" id="PTHR33562:SF18">
    <property type="entry name" value="BOUDIN-RELATED"/>
    <property type="match status" value="1"/>
</dbReference>
<organism evidence="5 7">
    <name type="scientific">Dreissena polymorpha</name>
    <name type="common">Zebra mussel</name>
    <name type="synonym">Mytilus polymorpha</name>
    <dbReference type="NCBI Taxonomy" id="45954"/>
    <lineage>
        <taxon>Eukaryota</taxon>
        <taxon>Metazoa</taxon>
        <taxon>Spiralia</taxon>
        <taxon>Lophotrochozoa</taxon>
        <taxon>Mollusca</taxon>
        <taxon>Bivalvia</taxon>
        <taxon>Autobranchia</taxon>
        <taxon>Heteroconchia</taxon>
        <taxon>Euheterodonta</taxon>
        <taxon>Imparidentia</taxon>
        <taxon>Neoheterodontei</taxon>
        <taxon>Myida</taxon>
        <taxon>Dreissenoidea</taxon>
        <taxon>Dreissenidae</taxon>
        <taxon>Dreissena</taxon>
    </lineage>
</organism>
<keyword evidence="3" id="KW-0812">Transmembrane</keyword>
<dbReference type="Proteomes" id="UP000828390">
    <property type="component" value="Unassembled WGS sequence"/>
</dbReference>
<dbReference type="InterPro" id="IPR045860">
    <property type="entry name" value="Snake_toxin-like_sf"/>
</dbReference>
<keyword evidence="7" id="KW-1185">Reference proteome</keyword>
<dbReference type="Pfam" id="PF17064">
    <property type="entry name" value="QVR"/>
    <property type="match status" value="1"/>
</dbReference>
<gene>
    <name evidence="5" type="ORF">DPMN_041117</name>
    <name evidence="6" type="ORF">DPMN_041279</name>
</gene>
<sequence length="140" mass="15530">MDICYAIVPLMVLLAFCDQAASLECYQCNSAVDSECQEFFNHDLPDSSQRPKLCTMYQAQYCIKVTGMWGGVVGTHRFCSSRDLGNQCQDMRFPDHSRKYRGCVYTCSADGCNGSSTVSASIISISTGLMATVLFLVMRR</sequence>
<dbReference type="OrthoDB" id="8188641at2759"/>
<comment type="caution">
    <text evidence="5">The sequence shown here is derived from an EMBL/GenBank/DDBJ whole genome shotgun (WGS) entry which is preliminary data.</text>
</comment>
<evidence type="ECO:0000313" key="6">
    <source>
        <dbReference type="EMBL" id="KAH3734829.1"/>
    </source>
</evidence>
<dbReference type="GO" id="GO:0030431">
    <property type="term" value="P:sleep"/>
    <property type="evidence" value="ECO:0007669"/>
    <property type="project" value="InterPro"/>
</dbReference>
<proteinExistence type="predicted"/>
<name>A0A9D4HVP9_DREPO</name>
<dbReference type="GO" id="GO:0032222">
    <property type="term" value="P:regulation of synaptic transmission, cholinergic"/>
    <property type="evidence" value="ECO:0007669"/>
    <property type="project" value="InterPro"/>
</dbReference>
<dbReference type="AlphaFoldDB" id="A0A9D4HVP9"/>
<dbReference type="InterPro" id="IPR050975">
    <property type="entry name" value="Sleep_regulator"/>
</dbReference>
<evidence type="ECO:0008006" key="8">
    <source>
        <dbReference type="Google" id="ProtNLM"/>
    </source>
</evidence>
<keyword evidence="1 4" id="KW-0732">Signal</keyword>
<dbReference type="PANTHER" id="PTHR33562">
    <property type="entry name" value="ATILLA, ISOFORM B-RELATED-RELATED"/>
    <property type="match status" value="1"/>
</dbReference>
<evidence type="ECO:0000256" key="3">
    <source>
        <dbReference type="SAM" id="Phobius"/>
    </source>
</evidence>
<dbReference type="SUPFAM" id="SSF57302">
    <property type="entry name" value="Snake toxin-like"/>
    <property type="match status" value="1"/>
</dbReference>
<keyword evidence="2" id="KW-0325">Glycoprotein</keyword>
<reference evidence="5" key="1">
    <citation type="journal article" date="2019" name="bioRxiv">
        <title>The Genome of the Zebra Mussel, Dreissena polymorpha: A Resource for Invasive Species Research.</title>
        <authorList>
            <person name="McCartney M.A."/>
            <person name="Auch B."/>
            <person name="Kono T."/>
            <person name="Mallez S."/>
            <person name="Zhang Y."/>
            <person name="Obille A."/>
            <person name="Becker A."/>
            <person name="Abrahante J.E."/>
            <person name="Garbe J."/>
            <person name="Badalamenti J.P."/>
            <person name="Herman A."/>
            <person name="Mangelson H."/>
            <person name="Liachko I."/>
            <person name="Sullivan S."/>
            <person name="Sone E.D."/>
            <person name="Koren S."/>
            <person name="Silverstein K.A.T."/>
            <person name="Beckman K.B."/>
            <person name="Gohl D.M."/>
        </authorList>
    </citation>
    <scope>NUCLEOTIDE SEQUENCE</scope>
    <source>
        <strain evidence="5">Duluth1</strain>
        <tissue evidence="5">Whole animal</tissue>
    </source>
</reference>
<dbReference type="EMBL" id="JAIWYP010000011">
    <property type="protein sequence ID" value="KAH3734677.1"/>
    <property type="molecule type" value="Genomic_DNA"/>
</dbReference>
<evidence type="ECO:0000256" key="2">
    <source>
        <dbReference type="ARBA" id="ARBA00023180"/>
    </source>
</evidence>
<dbReference type="EMBL" id="JAIWYP010000011">
    <property type="protein sequence ID" value="KAH3734829.1"/>
    <property type="molecule type" value="Genomic_DNA"/>
</dbReference>
<evidence type="ECO:0000256" key="1">
    <source>
        <dbReference type="ARBA" id="ARBA00022729"/>
    </source>
</evidence>
<feature type="chain" id="PRO_5040045475" description="Protein sleepless" evidence="4">
    <location>
        <begin position="23"/>
        <end position="140"/>
    </location>
</feature>
<evidence type="ECO:0000313" key="5">
    <source>
        <dbReference type="EMBL" id="KAH3734677.1"/>
    </source>
</evidence>
<feature type="signal peptide" evidence="4">
    <location>
        <begin position="1"/>
        <end position="22"/>
    </location>
</feature>
<dbReference type="InterPro" id="IPR031424">
    <property type="entry name" value="QVR-like"/>
</dbReference>
<keyword evidence="3" id="KW-1133">Transmembrane helix</keyword>
<keyword evidence="3" id="KW-0472">Membrane</keyword>
<feature type="transmembrane region" description="Helical" evidence="3">
    <location>
        <begin position="118"/>
        <end position="138"/>
    </location>
</feature>
<evidence type="ECO:0000256" key="4">
    <source>
        <dbReference type="SAM" id="SignalP"/>
    </source>
</evidence>
<protein>
    <recommendedName>
        <fullName evidence="8">Protein sleepless</fullName>
    </recommendedName>
</protein>
<accession>A0A9D4HVP9</accession>
<evidence type="ECO:0000313" key="7">
    <source>
        <dbReference type="Proteomes" id="UP000828390"/>
    </source>
</evidence>
<reference evidence="5" key="2">
    <citation type="submission" date="2020-11" db="EMBL/GenBank/DDBJ databases">
        <authorList>
            <person name="McCartney M.A."/>
            <person name="Auch B."/>
            <person name="Kono T."/>
            <person name="Mallez S."/>
            <person name="Becker A."/>
            <person name="Gohl D.M."/>
            <person name="Silverstein K.A.T."/>
            <person name="Koren S."/>
            <person name="Bechman K.B."/>
            <person name="Herman A."/>
            <person name="Abrahante J.E."/>
            <person name="Garbe J."/>
        </authorList>
    </citation>
    <scope>NUCLEOTIDE SEQUENCE</scope>
    <source>
        <strain evidence="5">Duluth1</strain>
        <tissue evidence="5">Whole animal</tissue>
    </source>
</reference>